<feature type="transmembrane region" description="Helical" evidence="8">
    <location>
        <begin position="374"/>
        <end position="392"/>
    </location>
</feature>
<proteinExistence type="inferred from homology"/>
<evidence type="ECO:0000256" key="2">
    <source>
        <dbReference type="ARBA" id="ARBA00008566"/>
    </source>
</evidence>
<keyword evidence="5 8" id="KW-0812">Transmembrane</keyword>
<dbReference type="Pfam" id="PF03595">
    <property type="entry name" value="SLAC1"/>
    <property type="match status" value="1"/>
</dbReference>
<keyword evidence="4" id="KW-1003">Cell membrane</keyword>
<feature type="transmembrane region" description="Helical" evidence="8">
    <location>
        <begin position="404"/>
        <end position="428"/>
    </location>
</feature>
<dbReference type="Proteomes" id="UP000478008">
    <property type="component" value="Unassembled WGS sequence"/>
</dbReference>
<organism evidence="9 10">
    <name type="scientific">Dekkera bruxellensis</name>
    <name type="common">Brettanomyces custersii</name>
    <dbReference type="NCBI Taxonomy" id="5007"/>
    <lineage>
        <taxon>Eukaryota</taxon>
        <taxon>Fungi</taxon>
        <taxon>Dikarya</taxon>
        <taxon>Ascomycota</taxon>
        <taxon>Saccharomycotina</taxon>
        <taxon>Pichiomycetes</taxon>
        <taxon>Pichiales</taxon>
        <taxon>Pichiaceae</taxon>
        <taxon>Brettanomyces</taxon>
    </lineage>
</organism>
<protein>
    <submittedName>
        <fullName evidence="9">DEBR0S2_12442g1_1</fullName>
    </submittedName>
</protein>
<feature type="transmembrane region" description="Helical" evidence="8">
    <location>
        <begin position="79"/>
        <end position="97"/>
    </location>
</feature>
<evidence type="ECO:0000256" key="5">
    <source>
        <dbReference type="ARBA" id="ARBA00022692"/>
    </source>
</evidence>
<feature type="transmembrane region" description="Helical" evidence="8">
    <location>
        <begin position="216"/>
        <end position="237"/>
    </location>
</feature>
<dbReference type="InterPro" id="IPR038665">
    <property type="entry name" value="Voltage-dep_anion_channel_sf"/>
</dbReference>
<evidence type="ECO:0000256" key="3">
    <source>
        <dbReference type="ARBA" id="ARBA00022448"/>
    </source>
</evidence>
<dbReference type="Gene3D" id="1.50.10.150">
    <property type="entry name" value="Voltage-dependent anion channel"/>
    <property type="match status" value="1"/>
</dbReference>
<evidence type="ECO:0000256" key="4">
    <source>
        <dbReference type="ARBA" id="ARBA00022475"/>
    </source>
</evidence>
<keyword evidence="6 8" id="KW-1133">Transmembrane helix</keyword>
<accession>A0A7D9CWQ7</accession>
<comment type="similarity">
    <text evidence="2">Belongs to the tellurite-resistance/dicarboxylate transporter (TDT) family.</text>
</comment>
<evidence type="ECO:0000256" key="7">
    <source>
        <dbReference type="ARBA" id="ARBA00023136"/>
    </source>
</evidence>
<feature type="transmembrane region" description="Helical" evidence="8">
    <location>
        <begin position="177"/>
        <end position="204"/>
    </location>
</feature>
<feature type="transmembrane region" description="Helical" evidence="8">
    <location>
        <begin position="152"/>
        <end position="171"/>
    </location>
</feature>
<evidence type="ECO:0000256" key="8">
    <source>
        <dbReference type="SAM" id="Phobius"/>
    </source>
</evidence>
<dbReference type="InterPro" id="IPR051629">
    <property type="entry name" value="Sulfite_efflux_TDT"/>
</dbReference>
<feature type="transmembrane region" description="Helical" evidence="8">
    <location>
        <begin position="341"/>
        <end position="367"/>
    </location>
</feature>
<keyword evidence="3" id="KW-0813">Transport</keyword>
<feature type="transmembrane region" description="Helical" evidence="8">
    <location>
        <begin position="109"/>
        <end position="132"/>
    </location>
</feature>
<evidence type="ECO:0000313" key="9">
    <source>
        <dbReference type="EMBL" id="VUG17638.1"/>
    </source>
</evidence>
<reference evidence="9 10" key="1">
    <citation type="submission" date="2019-07" db="EMBL/GenBank/DDBJ databases">
        <authorList>
            <person name="Friedrich A."/>
            <person name="Schacherer J."/>
        </authorList>
    </citation>
    <scope>NUCLEOTIDE SEQUENCE [LARGE SCALE GENOMIC DNA]</scope>
</reference>
<feature type="transmembrane region" description="Helical" evidence="8">
    <location>
        <begin position="282"/>
        <end position="301"/>
    </location>
</feature>
<name>A0A7D9CWQ7_DEKBR</name>
<dbReference type="InterPro" id="IPR004695">
    <property type="entry name" value="SLAC1/Mae1/Ssu1/TehA"/>
</dbReference>
<dbReference type="AlphaFoldDB" id="A0A7D9CWQ7"/>
<keyword evidence="7 8" id="KW-0472">Membrane</keyword>
<evidence type="ECO:0000256" key="1">
    <source>
        <dbReference type="ARBA" id="ARBA00004651"/>
    </source>
</evidence>
<evidence type="ECO:0000256" key="6">
    <source>
        <dbReference type="ARBA" id="ARBA00022989"/>
    </source>
</evidence>
<comment type="subcellular location">
    <subcellularLocation>
        <location evidence="1">Cell membrane</location>
        <topology evidence="1">Multi-pass membrane protein</topology>
    </subcellularLocation>
</comment>
<dbReference type="PANTHER" id="PTHR31686:SF1">
    <property type="entry name" value="SULFITE EFFLUX PUMP SSU1"/>
    <property type="match status" value="1"/>
</dbReference>
<dbReference type="EMBL" id="CABFWN010000002">
    <property type="protein sequence ID" value="VUG17638.1"/>
    <property type="molecule type" value="Genomic_DNA"/>
</dbReference>
<gene>
    <name evidence="9" type="ORF">DEBR0S2_12442G</name>
</gene>
<evidence type="ECO:0000313" key="10">
    <source>
        <dbReference type="Proteomes" id="UP000478008"/>
    </source>
</evidence>
<dbReference type="GO" id="GO:0005886">
    <property type="term" value="C:plasma membrane"/>
    <property type="evidence" value="ECO:0007669"/>
    <property type="project" value="UniProtKB-SubCell"/>
</dbReference>
<dbReference type="GO" id="GO:0000319">
    <property type="term" value="F:sulfite transmembrane transporter activity"/>
    <property type="evidence" value="ECO:0007669"/>
    <property type="project" value="TreeGrafter"/>
</dbReference>
<feature type="transmembrane region" description="Helical" evidence="8">
    <location>
        <begin position="249"/>
        <end position="270"/>
    </location>
</feature>
<dbReference type="PANTHER" id="PTHR31686">
    <property type="match status" value="1"/>
</dbReference>
<sequence length="450" mass="50842">MSRASKHNSKTEMDIESQIRVNENDDGVVSGCEERCSSINDDNDTPTASPTSSVLGHQETRKCFQVLDIILDNLHPMHFVITMGVGITSGILYNFPIECIRHGSRYLGIAYFYINLTCFIVIHLLFIMKYFFLCDRYKTSFKDVLYDHRLNVFLGCEVMGTSTLINMIYFMRPDWYVFVYVLWWINVAFSILVGWGVTFLMFACNKIRPEDINATILLPIVTLTVVASTGSLISVSFMDNPKWQISSNIITFLLFANAVVLSIFIVSVYFERLFIHGLPPKPAIYTCFIPIGILGQGGWAIQLNYKDVGHFIAHHSGLKWIGLGTDYSQEILLSIESVLNFFGVCIALVLASVGVCFTVISFMSVIYCGKPPTFIRTMWASTFPLGTMALSFNEMFKTTNIQGFHIVGTIYSVMLFLITTYCLINTVIFEIPFGKIRNVCHQDATKVTEN</sequence>
<keyword evidence="10" id="KW-1185">Reference proteome</keyword>